<dbReference type="OMA" id="NDWIQRT"/>
<evidence type="ECO:0000256" key="3">
    <source>
        <dbReference type="ARBA" id="ARBA00023002"/>
    </source>
</evidence>
<dbReference type="OrthoDB" id="1669814at2759"/>
<dbReference type="Gene3D" id="3.40.50.720">
    <property type="entry name" value="NAD(P)-binding Rossmann-like Domain"/>
    <property type="match status" value="1"/>
</dbReference>
<dbReference type="FunFam" id="3.40.50.720:FF:000084">
    <property type="entry name" value="Short-chain dehydrogenase reductase"/>
    <property type="match status" value="1"/>
</dbReference>
<dbReference type="RefSeq" id="XP_007701884.1">
    <property type="nucleotide sequence ID" value="XM_007703694.1"/>
</dbReference>
<sequence length="260" mass="26871">MSSQVSYPSLRGKVVAVSGAASGMGLAAAKLLYPMGVKLSLADINKAGLDEVAKALRASNPSGTDNIITTVVNVNSSSEVDNWIQATVAKFGALNGAANFAAVGSELTKVVDTTDEEWRKIQGVNSDGTFYAVRAQLQAMIKQNSGGSVVNLASVAGVVGRYSCASYTSSKHGVVGLTKAAAREVAPLGIRVNVVAPGAIDTPMFDKAATPEARKFLINETPLGRMSHADEVARLVIFLLSDESSFVTGAVYVADGGMIS</sequence>
<dbReference type="PRINTS" id="PR00080">
    <property type="entry name" value="SDRFAMILY"/>
</dbReference>
<dbReference type="SUPFAM" id="SSF51735">
    <property type="entry name" value="NAD(P)-binding Rossmann-fold domains"/>
    <property type="match status" value="1"/>
</dbReference>
<dbReference type="InterPro" id="IPR036291">
    <property type="entry name" value="NAD(P)-bd_dom_sf"/>
</dbReference>
<evidence type="ECO:0000313" key="5">
    <source>
        <dbReference type="Proteomes" id="UP000016934"/>
    </source>
</evidence>
<dbReference type="PANTHER" id="PTHR24321:SF8">
    <property type="entry name" value="ESTRADIOL 17-BETA-DEHYDROGENASE 8-RELATED"/>
    <property type="match status" value="1"/>
</dbReference>
<dbReference type="InterPro" id="IPR002347">
    <property type="entry name" value="SDR_fam"/>
</dbReference>
<dbReference type="STRING" id="665912.M2T029"/>
<dbReference type="InterPro" id="IPR020904">
    <property type="entry name" value="Sc_DH/Rdtase_CS"/>
</dbReference>
<evidence type="ECO:0000256" key="1">
    <source>
        <dbReference type="ARBA" id="ARBA00006484"/>
    </source>
</evidence>
<organism evidence="4 5">
    <name type="scientific">Cochliobolus sativus (strain ND90Pr / ATCC 201652)</name>
    <name type="common">Common root rot and spot blotch fungus</name>
    <name type="synonym">Bipolaris sorokiniana</name>
    <dbReference type="NCBI Taxonomy" id="665912"/>
    <lineage>
        <taxon>Eukaryota</taxon>
        <taxon>Fungi</taxon>
        <taxon>Dikarya</taxon>
        <taxon>Ascomycota</taxon>
        <taxon>Pezizomycotina</taxon>
        <taxon>Dothideomycetes</taxon>
        <taxon>Pleosporomycetidae</taxon>
        <taxon>Pleosporales</taxon>
        <taxon>Pleosporineae</taxon>
        <taxon>Pleosporaceae</taxon>
        <taxon>Bipolaris</taxon>
    </lineage>
</organism>
<dbReference type="PRINTS" id="PR00081">
    <property type="entry name" value="GDHRDH"/>
</dbReference>
<dbReference type="KEGG" id="bsc:COCSADRAFT_182822"/>
<accession>M2T029</accession>
<dbReference type="Pfam" id="PF13561">
    <property type="entry name" value="adh_short_C2"/>
    <property type="match status" value="1"/>
</dbReference>
<keyword evidence="2" id="KW-0521">NADP</keyword>
<dbReference type="PROSITE" id="PS00061">
    <property type="entry name" value="ADH_SHORT"/>
    <property type="match status" value="1"/>
</dbReference>
<evidence type="ECO:0000256" key="2">
    <source>
        <dbReference type="ARBA" id="ARBA00022857"/>
    </source>
</evidence>
<keyword evidence="3" id="KW-0560">Oxidoreductase</keyword>
<dbReference type="Proteomes" id="UP000016934">
    <property type="component" value="Unassembled WGS sequence"/>
</dbReference>
<gene>
    <name evidence="4" type="ORF">COCSADRAFT_182822</name>
</gene>
<evidence type="ECO:0000313" key="4">
    <source>
        <dbReference type="EMBL" id="EMD62541.1"/>
    </source>
</evidence>
<dbReference type="EMBL" id="KB445646">
    <property type="protein sequence ID" value="EMD62541.1"/>
    <property type="molecule type" value="Genomic_DNA"/>
</dbReference>
<dbReference type="GO" id="GO:0016491">
    <property type="term" value="F:oxidoreductase activity"/>
    <property type="evidence" value="ECO:0007669"/>
    <property type="project" value="UniProtKB-KW"/>
</dbReference>
<reference evidence="4 5" key="1">
    <citation type="journal article" date="2012" name="PLoS Pathog.">
        <title>Diverse lifestyles and strategies of plant pathogenesis encoded in the genomes of eighteen Dothideomycetes fungi.</title>
        <authorList>
            <person name="Ohm R.A."/>
            <person name="Feau N."/>
            <person name="Henrissat B."/>
            <person name="Schoch C.L."/>
            <person name="Horwitz B.A."/>
            <person name="Barry K.W."/>
            <person name="Condon B.J."/>
            <person name="Copeland A.C."/>
            <person name="Dhillon B."/>
            <person name="Glaser F."/>
            <person name="Hesse C.N."/>
            <person name="Kosti I."/>
            <person name="LaButti K."/>
            <person name="Lindquist E.A."/>
            <person name="Lucas S."/>
            <person name="Salamov A.A."/>
            <person name="Bradshaw R.E."/>
            <person name="Ciuffetti L."/>
            <person name="Hamelin R.C."/>
            <person name="Kema G.H.J."/>
            <person name="Lawrence C."/>
            <person name="Scott J.A."/>
            <person name="Spatafora J.W."/>
            <person name="Turgeon B.G."/>
            <person name="de Wit P.J.G.M."/>
            <person name="Zhong S."/>
            <person name="Goodwin S.B."/>
            <person name="Grigoriev I.V."/>
        </authorList>
    </citation>
    <scope>NUCLEOTIDE SEQUENCE [LARGE SCALE GENOMIC DNA]</scope>
    <source>
        <strain evidence="5">ND90Pr / ATCC 201652</strain>
    </source>
</reference>
<dbReference type="AlphaFoldDB" id="M2T029"/>
<name>M2T029_COCSN</name>
<dbReference type="HOGENOM" id="CLU_010194_1_0_1"/>
<dbReference type="eggNOG" id="KOG0725">
    <property type="taxonomic scope" value="Eukaryota"/>
</dbReference>
<dbReference type="CDD" id="cd05233">
    <property type="entry name" value="SDR_c"/>
    <property type="match status" value="1"/>
</dbReference>
<dbReference type="PANTHER" id="PTHR24321">
    <property type="entry name" value="DEHYDROGENASES, SHORT CHAIN"/>
    <property type="match status" value="1"/>
</dbReference>
<keyword evidence="5" id="KW-1185">Reference proteome</keyword>
<protein>
    <submittedName>
        <fullName evidence="4">Uncharacterized protein</fullName>
    </submittedName>
</protein>
<proteinExistence type="inferred from homology"/>
<dbReference type="GeneID" id="19133379"/>
<comment type="similarity">
    <text evidence="1">Belongs to the short-chain dehydrogenases/reductases (SDR) family.</text>
</comment>
<reference evidence="5" key="2">
    <citation type="journal article" date="2013" name="PLoS Genet.">
        <title>Comparative genome structure, secondary metabolite, and effector coding capacity across Cochliobolus pathogens.</title>
        <authorList>
            <person name="Condon B.J."/>
            <person name="Leng Y."/>
            <person name="Wu D."/>
            <person name="Bushley K.E."/>
            <person name="Ohm R.A."/>
            <person name="Otillar R."/>
            <person name="Martin J."/>
            <person name="Schackwitz W."/>
            <person name="Grimwood J."/>
            <person name="MohdZainudin N."/>
            <person name="Xue C."/>
            <person name="Wang R."/>
            <person name="Manning V.A."/>
            <person name="Dhillon B."/>
            <person name="Tu Z.J."/>
            <person name="Steffenson B.J."/>
            <person name="Salamov A."/>
            <person name="Sun H."/>
            <person name="Lowry S."/>
            <person name="LaButti K."/>
            <person name="Han J."/>
            <person name="Copeland A."/>
            <person name="Lindquist E."/>
            <person name="Barry K."/>
            <person name="Schmutz J."/>
            <person name="Baker S.E."/>
            <person name="Ciuffetti L.M."/>
            <person name="Grigoriev I.V."/>
            <person name="Zhong S."/>
            <person name="Turgeon B.G."/>
        </authorList>
    </citation>
    <scope>NUCLEOTIDE SEQUENCE [LARGE SCALE GENOMIC DNA]</scope>
    <source>
        <strain evidence="5">ND90Pr / ATCC 201652</strain>
    </source>
</reference>